<comment type="subcellular location">
    <subcellularLocation>
        <location evidence="1">Nucleus</location>
    </subcellularLocation>
</comment>
<organism evidence="7 8">
    <name type="scientific">Vitrella brassicaformis (strain CCMP3155)</name>
    <dbReference type="NCBI Taxonomy" id="1169540"/>
    <lineage>
        <taxon>Eukaryota</taxon>
        <taxon>Sar</taxon>
        <taxon>Alveolata</taxon>
        <taxon>Colpodellida</taxon>
        <taxon>Vitrellaceae</taxon>
        <taxon>Vitrella</taxon>
    </lineage>
</organism>
<dbReference type="Pfam" id="PF03876">
    <property type="entry name" value="SHS2_Rpb7-N"/>
    <property type="match status" value="1"/>
</dbReference>
<dbReference type="PhylomeDB" id="A0A0G4EXF7"/>
<name>A0A0G4EXF7_VITBC</name>
<evidence type="ECO:0000256" key="1">
    <source>
        <dbReference type="ARBA" id="ARBA00004123"/>
    </source>
</evidence>
<dbReference type="GO" id="GO:0003727">
    <property type="term" value="F:single-stranded RNA binding"/>
    <property type="evidence" value="ECO:0007669"/>
    <property type="project" value="TreeGrafter"/>
</dbReference>
<keyword evidence="4" id="KW-0804">Transcription</keyword>
<evidence type="ECO:0000313" key="8">
    <source>
        <dbReference type="Proteomes" id="UP000041254"/>
    </source>
</evidence>
<dbReference type="FunFam" id="2.40.50.140:FF:000043">
    <property type="entry name" value="DNA-directed RNA polymerase II subunit RPB7"/>
    <property type="match status" value="1"/>
</dbReference>
<evidence type="ECO:0000259" key="5">
    <source>
        <dbReference type="Pfam" id="PF00575"/>
    </source>
</evidence>
<dbReference type="InParanoid" id="A0A0G4EXF7"/>
<proteinExistence type="inferred from homology"/>
<comment type="similarity">
    <text evidence="2">Belongs to the eukaryotic RPB7/RPC8 RNA polymerase subunit family.</text>
</comment>
<sequence length="179" mass="19691">MFYLLQRLTNVRLHPSQIGPHYIAAMKEAVEKELEGSVNADRGIVLTVIDADPRGRGHVQDGTGLVVVEVNYTALAFKARKGEVLDGIVTEEVNSLGFFCQCGPLQVFVSKSSMPMHYQFVANATPPCWQSTEKKTDDATIKPEARVRVRIIGTNNDATNVFAIGSINEDYLGKLPEQV</sequence>
<dbReference type="Pfam" id="PF00575">
    <property type="entry name" value="S1"/>
    <property type="match status" value="1"/>
</dbReference>
<evidence type="ECO:0000256" key="4">
    <source>
        <dbReference type="ARBA" id="ARBA00023163"/>
    </source>
</evidence>
<keyword evidence="3" id="KW-0240">DNA-directed RNA polymerase</keyword>
<dbReference type="InterPro" id="IPR036898">
    <property type="entry name" value="RNA_pol_Rpb7-like_N_sf"/>
</dbReference>
<dbReference type="Gene3D" id="2.40.50.140">
    <property type="entry name" value="Nucleic acid-binding proteins"/>
    <property type="match status" value="1"/>
</dbReference>
<reference evidence="7 8" key="1">
    <citation type="submission" date="2014-11" db="EMBL/GenBank/DDBJ databases">
        <authorList>
            <person name="Zhu J."/>
            <person name="Qi W."/>
            <person name="Song R."/>
        </authorList>
    </citation>
    <scope>NUCLEOTIDE SEQUENCE [LARGE SCALE GENOMIC DNA]</scope>
</reference>
<keyword evidence="8" id="KW-1185">Reference proteome</keyword>
<dbReference type="GO" id="GO:0060213">
    <property type="term" value="P:positive regulation of nuclear-transcribed mRNA poly(A) tail shortening"/>
    <property type="evidence" value="ECO:0007669"/>
    <property type="project" value="TreeGrafter"/>
</dbReference>
<dbReference type="GO" id="GO:0031369">
    <property type="term" value="F:translation initiation factor binding"/>
    <property type="evidence" value="ECO:0007669"/>
    <property type="project" value="TreeGrafter"/>
</dbReference>
<evidence type="ECO:0000256" key="3">
    <source>
        <dbReference type="ARBA" id="ARBA00022478"/>
    </source>
</evidence>
<dbReference type="EMBL" id="CDMY01000336">
    <property type="protein sequence ID" value="CEM02833.1"/>
    <property type="molecule type" value="Genomic_DNA"/>
</dbReference>
<dbReference type="Gene3D" id="3.30.1490.120">
    <property type="entry name" value="RNA polymerase Rpb7-like, N-terminal domain"/>
    <property type="match status" value="1"/>
</dbReference>
<dbReference type="Proteomes" id="UP000041254">
    <property type="component" value="Unassembled WGS sequence"/>
</dbReference>
<accession>A0A0G4EXF7</accession>
<dbReference type="InterPro" id="IPR045113">
    <property type="entry name" value="Rpb7-like"/>
</dbReference>
<dbReference type="GO" id="GO:0045948">
    <property type="term" value="P:positive regulation of translational initiation"/>
    <property type="evidence" value="ECO:0007669"/>
    <property type="project" value="TreeGrafter"/>
</dbReference>
<dbReference type="InterPro" id="IPR012340">
    <property type="entry name" value="NA-bd_OB-fold"/>
</dbReference>
<dbReference type="OrthoDB" id="1162399at2759"/>
<dbReference type="VEuPathDB" id="CryptoDB:Vbra_20988"/>
<gene>
    <name evidence="7" type="ORF">Vbra_20988</name>
</gene>
<feature type="domain" description="S1 motif" evidence="5">
    <location>
        <begin position="78"/>
        <end position="161"/>
    </location>
</feature>
<dbReference type="PANTHER" id="PTHR12709">
    <property type="entry name" value="DNA-DIRECTED RNA POLYMERASE II, III"/>
    <property type="match status" value="1"/>
</dbReference>
<dbReference type="FunCoup" id="A0A0G4EXF7">
    <property type="interactions" value="564"/>
</dbReference>
<dbReference type="SUPFAM" id="SSF50249">
    <property type="entry name" value="Nucleic acid-binding proteins"/>
    <property type="match status" value="1"/>
</dbReference>
<evidence type="ECO:0000259" key="6">
    <source>
        <dbReference type="Pfam" id="PF03876"/>
    </source>
</evidence>
<dbReference type="GO" id="GO:0003697">
    <property type="term" value="F:single-stranded DNA binding"/>
    <property type="evidence" value="ECO:0007669"/>
    <property type="project" value="TreeGrafter"/>
</dbReference>
<dbReference type="InterPro" id="IPR003029">
    <property type="entry name" value="S1_domain"/>
</dbReference>
<evidence type="ECO:0000313" key="7">
    <source>
        <dbReference type="EMBL" id="CEM02833.1"/>
    </source>
</evidence>
<evidence type="ECO:0008006" key="9">
    <source>
        <dbReference type="Google" id="ProtNLM"/>
    </source>
</evidence>
<dbReference type="GO" id="GO:0000932">
    <property type="term" value="C:P-body"/>
    <property type="evidence" value="ECO:0007669"/>
    <property type="project" value="TreeGrafter"/>
</dbReference>
<dbReference type="STRING" id="1169540.A0A0G4EXF7"/>
<dbReference type="OMA" id="TMRQPGL"/>
<dbReference type="GO" id="GO:0005665">
    <property type="term" value="C:RNA polymerase II, core complex"/>
    <property type="evidence" value="ECO:0007669"/>
    <property type="project" value="TreeGrafter"/>
</dbReference>
<dbReference type="InterPro" id="IPR005576">
    <property type="entry name" value="Rpb7-like_N"/>
</dbReference>
<evidence type="ECO:0000256" key="2">
    <source>
        <dbReference type="ARBA" id="ARBA00009307"/>
    </source>
</evidence>
<dbReference type="CDD" id="cd04462">
    <property type="entry name" value="S1_RNAPII_Rpb7"/>
    <property type="match status" value="1"/>
</dbReference>
<dbReference type="GO" id="GO:0006367">
    <property type="term" value="P:transcription initiation at RNA polymerase II promoter"/>
    <property type="evidence" value="ECO:0007669"/>
    <property type="project" value="TreeGrafter"/>
</dbReference>
<dbReference type="AlphaFoldDB" id="A0A0G4EXF7"/>
<dbReference type="SUPFAM" id="SSF88798">
    <property type="entry name" value="N-terminal, heterodimerisation domain of RBP7 (RpoE)"/>
    <property type="match status" value="1"/>
</dbReference>
<protein>
    <recommendedName>
        <fullName evidence="9">S1 motif domain-containing protein</fullName>
    </recommendedName>
</protein>
<dbReference type="PANTHER" id="PTHR12709:SF4">
    <property type="entry name" value="DNA-DIRECTED RNA POLYMERASE II SUBUNIT RPB7"/>
    <property type="match status" value="1"/>
</dbReference>
<feature type="domain" description="RNA polymerase Rpb7-like N-terminal" evidence="6">
    <location>
        <begin position="10"/>
        <end position="64"/>
    </location>
</feature>